<dbReference type="KEGG" id="pez:HWQ56_28925"/>
<dbReference type="Proteomes" id="UP000509568">
    <property type="component" value="Plasmid pPENP1"/>
</dbReference>
<geneLocation type="plasmid" evidence="2">
    <name>ppenp1</name>
</geneLocation>
<sequence length="85" mass="9817">MFEDQLEDAAKNTAIRQFIVRQMTPAKFGLVVILTWKEGENVLFNARKQARLWPNLNTLVGYIRGLQCRQTPITLELDYDSTDDS</sequence>
<name>A0A7D5DC51_9PSED</name>
<proteinExistence type="predicted"/>
<protein>
    <submittedName>
        <fullName evidence="1">Uncharacterized protein</fullName>
    </submittedName>
</protein>
<gene>
    <name evidence="1" type="ORF">HWQ56_28925</name>
</gene>
<dbReference type="AlphaFoldDB" id="A0A7D5DC51"/>
<keyword evidence="2" id="KW-1185">Reference proteome</keyword>
<dbReference type="EMBL" id="CP056031">
    <property type="protein sequence ID" value="QKZ07852.1"/>
    <property type="molecule type" value="Genomic_DNA"/>
</dbReference>
<accession>A0A7D5DC51</accession>
<keyword evidence="1" id="KW-0614">Plasmid</keyword>
<reference evidence="1 2" key="1">
    <citation type="submission" date="2020-06" db="EMBL/GenBank/DDBJ databases">
        <title>Pseudomonas eucalypticola sp. nov., an endophyte of Eucalyptus dunnii leaves with biocontrol ability of eucalyptus leaf blight.</title>
        <authorList>
            <person name="Liu Y."/>
            <person name="Song Z."/>
            <person name="Zeng H."/>
            <person name="Lu M."/>
            <person name="Wang X."/>
            <person name="Lian X."/>
            <person name="Zhang Q."/>
        </authorList>
    </citation>
    <scope>NUCLEOTIDE SEQUENCE [LARGE SCALE GENOMIC DNA]</scope>
    <source>
        <strain evidence="1 2">NP-1</strain>
        <plasmid evidence="2">ppenp1</plasmid>
    </source>
</reference>
<evidence type="ECO:0000313" key="2">
    <source>
        <dbReference type="Proteomes" id="UP000509568"/>
    </source>
</evidence>
<organism evidence="1 2">
    <name type="scientific">Pseudomonas eucalypticola</name>
    <dbReference type="NCBI Taxonomy" id="2599595"/>
    <lineage>
        <taxon>Bacteria</taxon>
        <taxon>Pseudomonadati</taxon>
        <taxon>Pseudomonadota</taxon>
        <taxon>Gammaproteobacteria</taxon>
        <taxon>Pseudomonadales</taxon>
        <taxon>Pseudomonadaceae</taxon>
        <taxon>Pseudomonas</taxon>
    </lineage>
</organism>
<dbReference type="RefSeq" id="WP_176572531.1">
    <property type="nucleotide sequence ID" value="NZ_CP056031.1"/>
</dbReference>
<evidence type="ECO:0000313" key="1">
    <source>
        <dbReference type="EMBL" id="QKZ07852.1"/>
    </source>
</evidence>